<gene>
    <name evidence="6" type="ORF">V5799_014147</name>
</gene>
<feature type="coiled-coil region" evidence="4">
    <location>
        <begin position="131"/>
        <end position="165"/>
    </location>
</feature>
<reference evidence="6 7" key="1">
    <citation type="journal article" date="2023" name="Arcadia Sci">
        <title>De novo assembly of a long-read Amblyomma americanum tick genome.</title>
        <authorList>
            <person name="Chou S."/>
            <person name="Poskanzer K.E."/>
            <person name="Rollins M."/>
            <person name="Thuy-Boun P.S."/>
        </authorList>
    </citation>
    <scope>NUCLEOTIDE SEQUENCE [LARGE SCALE GENOMIC DNA]</scope>
    <source>
        <strain evidence="6">F_SG_1</strain>
        <tissue evidence="6">Salivary glands</tissue>
    </source>
</reference>
<evidence type="ECO:0000256" key="1">
    <source>
        <dbReference type="ARBA" id="ARBA00022723"/>
    </source>
</evidence>
<evidence type="ECO:0000256" key="4">
    <source>
        <dbReference type="SAM" id="Coils"/>
    </source>
</evidence>
<protein>
    <recommendedName>
        <fullName evidence="5">Zinc finger PHD-type domain-containing protein</fullName>
    </recommendedName>
</protein>
<keyword evidence="3" id="KW-0862">Zinc</keyword>
<keyword evidence="1" id="KW-0479">Metal-binding</keyword>
<keyword evidence="2" id="KW-0863">Zinc-finger</keyword>
<evidence type="ECO:0000256" key="3">
    <source>
        <dbReference type="ARBA" id="ARBA00022833"/>
    </source>
</evidence>
<dbReference type="InterPro" id="IPR057251">
    <property type="entry name" value="FP_C"/>
</dbReference>
<evidence type="ECO:0000313" key="6">
    <source>
        <dbReference type="EMBL" id="KAK8769387.1"/>
    </source>
</evidence>
<comment type="caution">
    <text evidence="6">The sequence shown here is derived from an EMBL/GenBank/DDBJ whole genome shotgun (WGS) entry which is preliminary data.</text>
</comment>
<dbReference type="InterPro" id="IPR011011">
    <property type="entry name" value="Znf_FYVE_PHD"/>
</dbReference>
<dbReference type="InterPro" id="IPR001965">
    <property type="entry name" value="Znf_PHD"/>
</dbReference>
<evidence type="ECO:0000313" key="7">
    <source>
        <dbReference type="Proteomes" id="UP001321473"/>
    </source>
</evidence>
<name>A0AAQ4E3W4_AMBAM</name>
<dbReference type="SUPFAM" id="SSF57903">
    <property type="entry name" value="FYVE/PHD zinc finger"/>
    <property type="match status" value="1"/>
</dbReference>
<dbReference type="Gene3D" id="3.30.40.10">
    <property type="entry name" value="Zinc/RING finger domain, C3HC4 (zinc finger)"/>
    <property type="match status" value="1"/>
</dbReference>
<dbReference type="EMBL" id="JARKHS020022671">
    <property type="protein sequence ID" value="KAK8769387.1"/>
    <property type="molecule type" value="Genomic_DNA"/>
</dbReference>
<dbReference type="AlphaFoldDB" id="A0AAQ4E3W4"/>
<dbReference type="Pfam" id="PF25298">
    <property type="entry name" value="Baculo_FP_2nd"/>
    <property type="match status" value="1"/>
</dbReference>
<dbReference type="Proteomes" id="UP001321473">
    <property type="component" value="Unassembled WGS sequence"/>
</dbReference>
<keyword evidence="7" id="KW-1185">Reference proteome</keyword>
<evidence type="ECO:0000259" key="5">
    <source>
        <dbReference type="SMART" id="SM00249"/>
    </source>
</evidence>
<accession>A0AAQ4E3W4</accession>
<organism evidence="6 7">
    <name type="scientific">Amblyomma americanum</name>
    <name type="common">Lone star tick</name>
    <dbReference type="NCBI Taxonomy" id="6943"/>
    <lineage>
        <taxon>Eukaryota</taxon>
        <taxon>Metazoa</taxon>
        <taxon>Ecdysozoa</taxon>
        <taxon>Arthropoda</taxon>
        <taxon>Chelicerata</taxon>
        <taxon>Arachnida</taxon>
        <taxon>Acari</taxon>
        <taxon>Parasitiformes</taxon>
        <taxon>Ixodida</taxon>
        <taxon>Ixodoidea</taxon>
        <taxon>Ixodidae</taxon>
        <taxon>Amblyomminae</taxon>
        <taxon>Amblyomma</taxon>
    </lineage>
</organism>
<dbReference type="InterPro" id="IPR013083">
    <property type="entry name" value="Znf_RING/FYVE/PHD"/>
</dbReference>
<evidence type="ECO:0000256" key="2">
    <source>
        <dbReference type="ARBA" id="ARBA00022771"/>
    </source>
</evidence>
<sequence length="317" mass="36307">MSDECLSCHEKLSDDEVFLSCAECEYNYHIGACSGVNQANYKKKSEIAKKTWKCATCKTSQARGSSQGTTKQKEAGLDLAKEIADIQSKLATVLEMKSKLDNIEAIMTTVGCIESSVKAMSDKYDEVLTRMETQSADITGLKKRMEKLEEKVDDEETKKLRQEINNLEQYSRQQNMQIHGLPQHTDEKLLDKINLLADELKIARLSEADVEAVHRLPLRGDKDASERIAPVLVRFSSRVTRDKWLSKKNELKDKQSKIFLNENLTAQNKDLLWRMKSKAKEKEYEFAWVKNGKLFVRRAPRSKIIRIASVDDLEKIR</sequence>
<feature type="domain" description="Zinc finger PHD-type" evidence="5">
    <location>
        <begin position="4"/>
        <end position="58"/>
    </location>
</feature>
<dbReference type="GO" id="GO:0008270">
    <property type="term" value="F:zinc ion binding"/>
    <property type="evidence" value="ECO:0007669"/>
    <property type="project" value="UniProtKB-KW"/>
</dbReference>
<dbReference type="SMART" id="SM00249">
    <property type="entry name" value="PHD"/>
    <property type="match status" value="1"/>
</dbReference>
<proteinExistence type="predicted"/>
<keyword evidence="4" id="KW-0175">Coiled coil</keyword>